<keyword evidence="2" id="KW-1185">Reference proteome</keyword>
<dbReference type="Proteomes" id="UP000299102">
    <property type="component" value="Unassembled WGS sequence"/>
</dbReference>
<name>A0A4C1UPX2_EUMVA</name>
<organism evidence="1 2">
    <name type="scientific">Eumeta variegata</name>
    <name type="common">Bagworm moth</name>
    <name type="synonym">Eumeta japonica</name>
    <dbReference type="NCBI Taxonomy" id="151549"/>
    <lineage>
        <taxon>Eukaryota</taxon>
        <taxon>Metazoa</taxon>
        <taxon>Ecdysozoa</taxon>
        <taxon>Arthropoda</taxon>
        <taxon>Hexapoda</taxon>
        <taxon>Insecta</taxon>
        <taxon>Pterygota</taxon>
        <taxon>Neoptera</taxon>
        <taxon>Endopterygota</taxon>
        <taxon>Lepidoptera</taxon>
        <taxon>Glossata</taxon>
        <taxon>Ditrysia</taxon>
        <taxon>Tineoidea</taxon>
        <taxon>Psychidae</taxon>
        <taxon>Oiketicinae</taxon>
        <taxon>Eumeta</taxon>
    </lineage>
</organism>
<dbReference type="EMBL" id="BGZK01000207">
    <property type="protein sequence ID" value="GBP28475.1"/>
    <property type="molecule type" value="Genomic_DNA"/>
</dbReference>
<dbReference type="OrthoDB" id="425681at2759"/>
<evidence type="ECO:0000313" key="1">
    <source>
        <dbReference type="EMBL" id="GBP28475.1"/>
    </source>
</evidence>
<dbReference type="AlphaFoldDB" id="A0A4C1UPX2"/>
<proteinExistence type="predicted"/>
<accession>A0A4C1UPX2</accession>
<sequence>MGSCSLIFWNENWKRQKKNESRINAVEIRSLRTVCGASRKDISRNSDVKERCGLKEEVVTRVERVQVTLTRYVFHNLFGRRTVFRSYGRHPPMGAYGGVHRTHK</sequence>
<gene>
    <name evidence="1" type="ORF">EVAR_93422_1</name>
</gene>
<evidence type="ECO:0000313" key="2">
    <source>
        <dbReference type="Proteomes" id="UP000299102"/>
    </source>
</evidence>
<comment type="caution">
    <text evidence="1">The sequence shown here is derived from an EMBL/GenBank/DDBJ whole genome shotgun (WGS) entry which is preliminary data.</text>
</comment>
<protein>
    <submittedName>
        <fullName evidence="1">Uncharacterized protein</fullName>
    </submittedName>
</protein>
<reference evidence="1 2" key="1">
    <citation type="journal article" date="2019" name="Commun. Biol.">
        <title>The bagworm genome reveals a unique fibroin gene that provides high tensile strength.</title>
        <authorList>
            <person name="Kono N."/>
            <person name="Nakamura H."/>
            <person name="Ohtoshi R."/>
            <person name="Tomita M."/>
            <person name="Numata K."/>
            <person name="Arakawa K."/>
        </authorList>
    </citation>
    <scope>NUCLEOTIDE SEQUENCE [LARGE SCALE GENOMIC DNA]</scope>
</reference>